<evidence type="ECO:0000256" key="1">
    <source>
        <dbReference type="SAM" id="MobiDB-lite"/>
    </source>
</evidence>
<dbReference type="EMBL" id="AYLP01000665">
    <property type="protein sequence ID" value="ESS55800.1"/>
    <property type="molecule type" value="Genomic_DNA"/>
</dbReference>
<feature type="compositionally biased region" description="Polar residues" evidence="1">
    <location>
        <begin position="37"/>
        <end position="48"/>
    </location>
</feature>
<gene>
    <name evidence="2" type="ORF">TCDM_12710</name>
</gene>
<comment type="caution">
    <text evidence="2">The sequence shown here is derived from an EMBL/GenBank/DDBJ whole genome shotgun (WGS) entry which is preliminary data.</text>
</comment>
<sequence>MCCTWPPTQRTRNEHPPHQPHAVHHTRRKIDSGCAPSPSSSWPRKKTTAATRNCQHALQKVHPYPPQCASCVCACRNTKHKSRKEEAEYVEKRTKIKCTAEVHGGNNKKKTA</sequence>
<name>V5A4W1_TRYCR</name>
<protein>
    <submittedName>
        <fullName evidence="2">Uncharacterized protein</fullName>
    </submittedName>
</protein>
<feature type="region of interest" description="Disordered" evidence="1">
    <location>
        <begin position="1"/>
        <end position="48"/>
    </location>
</feature>
<organism evidence="2 3">
    <name type="scientific">Trypanosoma cruzi Dm28c</name>
    <dbReference type="NCBI Taxonomy" id="1416333"/>
    <lineage>
        <taxon>Eukaryota</taxon>
        <taxon>Discoba</taxon>
        <taxon>Euglenozoa</taxon>
        <taxon>Kinetoplastea</taxon>
        <taxon>Metakinetoplastina</taxon>
        <taxon>Trypanosomatida</taxon>
        <taxon>Trypanosomatidae</taxon>
        <taxon>Trypanosoma</taxon>
        <taxon>Schizotrypanum</taxon>
    </lineage>
</organism>
<reference evidence="2 3" key="1">
    <citation type="journal article" date="2014" name="Genome Announc.">
        <title>Trypanosoma cruzi Clone Dm28c Draft Genome Sequence.</title>
        <authorList>
            <person name="Grisard E.C."/>
            <person name="Teixeira S.M."/>
            <person name="de Almeida L.G."/>
            <person name="Stoco P.H."/>
            <person name="Gerber A.L."/>
            <person name="Talavera-Lopez C."/>
            <person name="Lima O.C."/>
            <person name="Andersson B."/>
            <person name="de Vasconcelos A.T."/>
        </authorList>
    </citation>
    <scope>NUCLEOTIDE SEQUENCE [LARGE SCALE GENOMIC DNA]</scope>
    <source>
        <strain evidence="2 3">Dm28c</strain>
    </source>
</reference>
<evidence type="ECO:0000313" key="3">
    <source>
        <dbReference type="Proteomes" id="UP000017861"/>
    </source>
</evidence>
<feature type="compositionally biased region" description="Polar residues" evidence="1">
    <location>
        <begin position="1"/>
        <end position="10"/>
    </location>
</feature>
<dbReference type="Proteomes" id="UP000017861">
    <property type="component" value="Unassembled WGS sequence"/>
</dbReference>
<dbReference type="AlphaFoldDB" id="V5A4W1"/>
<evidence type="ECO:0000313" key="2">
    <source>
        <dbReference type="EMBL" id="ESS55800.1"/>
    </source>
</evidence>
<accession>V5A4W1</accession>
<dbReference type="VEuPathDB" id="TriTrypDB:TCDM_12710"/>
<proteinExistence type="predicted"/>